<evidence type="ECO:0000256" key="1">
    <source>
        <dbReference type="SAM" id="SignalP"/>
    </source>
</evidence>
<keyword evidence="1" id="KW-0732">Signal</keyword>
<gene>
    <name evidence="3" type="ORF">NCTC11155_00597</name>
</gene>
<proteinExistence type="predicted"/>
<dbReference type="GeneID" id="93070538"/>
<organism evidence="3 4">
    <name type="scientific">Bacteroides eggerthii</name>
    <dbReference type="NCBI Taxonomy" id="28111"/>
    <lineage>
        <taxon>Bacteria</taxon>
        <taxon>Pseudomonadati</taxon>
        <taxon>Bacteroidota</taxon>
        <taxon>Bacteroidia</taxon>
        <taxon>Bacteroidales</taxon>
        <taxon>Bacteroidaceae</taxon>
        <taxon>Bacteroides</taxon>
    </lineage>
</organism>
<dbReference type="Pfam" id="PF11396">
    <property type="entry name" value="PepSY_like"/>
    <property type="match status" value="1"/>
</dbReference>
<feature type="chain" id="PRO_5016846875" evidence="1">
    <location>
        <begin position="23"/>
        <end position="166"/>
    </location>
</feature>
<dbReference type="AlphaFoldDB" id="A0A380YKI2"/>
<evidence type="ECO:0000259" key="2">
    <source>
        <dbReference type="Pfam" id="PF11396"/>
    </source>
</evidence>
<dbReference type="Proteomes" id="UP000254424">
    <property type="component" value="Unassembled WGS sequence"/>
</dbReference>
<evidence type="ECO:0000313" key="4">
    <source>
        <dbReference type="Proteomes" id="UP000254424"/>
    </source>
</evidence>
<accession>A0A380YKI2</accession>
<name>A0A380YKI2_9BACE</name>
<protein>
    <submittedName>
        <fullName evidence="3">Protein of uncharacterized function (DUF2874)</fullName>
    </submittedName>
</protein>
<feature type="signal peptide" evidence="1">
    <location>
        <begin position="1"/>
        <end position="22"/>
    </location>
</feature>
<dbReference type="Gene3D" id="3.10.450.360">
    <property type="match status" value="1"/>
</dbReference>
<dbReference type="RefSeq" id="WP_004289751.1">
    <property type="nucleotide sequence ID" value="NZ_CABKNQ010000019.1"/>
</dbReference>
<sequence>MKIKFQMLAMMFIAAMAFSACDDDDKNDNITVPDAVSKALKDKYPAATGIEWERKGSYFVADCWMNGSEMDVWYDTQATWKLTEVDTSWEGLPAAVQTAFKGGEYAAWKLEDIDMLEYPEQPVQYVIEVENGNQEYQLFYDQDGNVLDKRDVSGDKDDTHWPVSKL</sequence>
<dbReference type="EMBL" id="UFSX01000001">
    <property type="protein sequence ID" value="SUV28646.1"/>
    <property type="molecule type" value="Genomic_DNA"/>
</dbReference>
<reference evidence="3 4" key="1">
    <citation type="submission" date="2018-06" db="EMBL/GenBank/DDBJ databases">
        <authorList>
            <consortium name="Pathogen Informatics"/>
            <person name="Doyle S."/>
        </authorList>
    </citation>
    <scope>NUCLEOTIDE SEQUENCE [LARGE SCALE GENOMIC DNA]</scope>
    <source>
        <strain evidence="3 4">NCTC11155</strain>
    </source>
</reference>
<dbReference type="SUPFAM" id="SSF160574">
    <property type="entry name" value="BT0923-like"/>
    <property type="match status" value="1"/>
</dbReference>
<dbReference type="InterPro" id="IPR021533">
    <property type="entry name" value="PepSY-like"/>
</dbReference>
<dbReference type="STRING" id="483216.BACEGG_01454"/>
<evidence type="ECO:0000313" key="3">
    <source>
        <dbReference type="EMBL" id="SUV28646.1"/>
    </source>
</evidence>
<dbReference type="OrthoDB" id="1048380at2"/>
<dbReference type="PROSITE" id="PS51257">
    <property type="entry name" value="PROKAR_LIPOPROTEIN"/>
    <property type="match status" value="1"/>
</dbReference>
<feature type="domain" description="Putative beta-lactamase-inhibitor-like PepSY-like" evidence="2">
    <location>
        <begin position="58"/>
        <end position="147"/>
    </location>
</feature>